<keyword evidence="1" id="KW-0472">Membrane</keyword>
<reference evidence="2 3" key="1">
    <citation type="submission" date="2019-10" db="EMBL/GenBank/DDBJ databases">
        <authorList>
            <person name="Palmer J.M."/>
        </authorList>
    </citation>
    <scope>NUCLEOTIDE SEQUENCE [LARGE SCALE GENOMIC DNA]</scope>
    <source>
        <strain evidence="2 3">TWF718</strain>
    </source>
</reference>
<sequence>MEMHACVPISLSDYLKLEFVENPETKVDTETNQQLPEKFQIYFCAEDSCGRDIAITIKSDNINTDRDLFQRLRHEYAEIRGWMLWFSFTHVHDIRFVRLWRGYYAFLRKDEESPWALFWRTKPFVSRSPDFCDIKADSLPSIEDDEYSIAHHLPPNWVIRPMSREAIMDHFSNPNGGKPNASDCLRYAIPKKLTPTSRSGFSELYGLHAQEAICPAKVLFWGLVAHVFCIGGFVPWWGISVVYFGIVLGIVVMRAGRRKRFGYRYEVVFDGLP</sequence>
<dbReference type="EMBL" id="JAVHNR010000003">
    <property type="protein sequence ID" value="KAK6347478.1"/>
    <property type="molecule type" value="Genomic_DNA"/>
</dbReference>
<evidence type="ECO:0000313" key="2">
    <source>
        <dbReference type="EMBL" id="KAK6347478.1"/>
    </source>
</evidence>
<gene>
    <name evidence="2" type="ORF">TWF718_005319</name>
</gene>
<keyword evidence="3" id="KW-1185">Reference proteome</keyword>
<name>A0AAN8MPS1_9PEZI</name>
<accession>A0AAN8MPS1</accession>
<evidence type="ECO:0000313" key="3">
    <source>
        <dbReference type="Proteomes" id="UP001313282"/>
    </source>
</evidence>
<dbReference type="AlphaFoldDB" id="A0AAN8MPS1"/>
<dbReference type="Proteomes" id="UP001313282">
    <property type="component" value="Unassembled WGS sequence"/>
</dbReference>
<keyword evidence="1" id="KW-1133">Transmembrane helix</keyword>
<protein>
    <submittedName>
        <fullName evidence="2">Uncharacterized protein</fullName>
    </submittedName>
</protein>
<feature type="transmembrane region" description="Helical" evidence="1">
    <location>
        <begin position="218"/>
        <end position="251"/>
    </location>
</feature>
<comment type="caution">
    <text evidence="2">The sequence shown here is derived from an EMBL/GenBank/DDBJ whole genome shotgun (WGS) entry which is preliminary data.</text>
</comment>
<proteinExistence type="predicted"/>
<keyword evidence="1" id="KW-0812">Transmembrane</keyword>
<organism evidence="2 3">
    <name type="scientific">Orbilia javanica</name>
    <dbReference type="NCBI Taxonomy" id="47235"/>
    <lineage>
        <taxon>Eukaryota</taxon>
        <taxon>Fungi</taxon>
        <taxon>Dikarya</taxon>
        <taxon>Ascomycota</taxon>
        <taxon>Pezizomycotina</taxon>
        <taxon>Orbiliomycetes</taxon>
        <taxon>Orbiliales</taxon>
        <taxon>Orbiliaceae</taxon>
        <taxon>Orbilia</taxon>
    </lineage>
</organism>
<evidence type="ECO:0000256" key="1">
    <source>
        <dbReference type="SAM" id="Phobius"/>
    </source>
</evidence>